<dbReference type="Pfam" id="PF06775">
    <property type="entry name" value="Seipin"/>
    <property type="match status" value="1"/>
</dbReference>
<dbReference type="PANTHER" id="PTHR21212">
    <property type="entry name" value="BERNARDINELLI-SEIP CONGENITAL LIPODYSTROPHY 2 HOMOLOG BSCL2 PROTEIN"/>
    <property type="match status" value="1"/>
</dbReference>
<accession>A0A5P1FPQ6</accession>
<evidence type="ECO:0000256" key="2">
    <source>
        <dbReference type="ARBA" id="ARBA00022692"/>
    </source>
</evidence>
<dbReference type="GO" id="GO:0140042">
    <property type="term" value="P:lipid droplet formation"/>
    <property type="evidence" value="ECO:0007669"/>
    <property type="project" value="UniProtKB-ARBA"/>
</dbReference>
<reference evidence="9" key="1">
    <citation type="journal article" date="2017" name="Nat. Commun.">
        <title>The asparagus genome sheds light on the origin and evolution of a young Y chromosome.</title>
        <authorList>
            <person name="Harkess A."/>
            <person name="Zhou J."/>
            <person name="Xu C."/>
            <person name="Bowers J.E."/>
            <person name="Van der Hulst R."/>
            <person name="Ayyampalayam S."/>
            <person name="Mercati F."/>
            <person name="Riccardi P."/>
            <person name="McKain M.R."/>
            <person name="Kakrana A."/>
            <person name="Tang H."/>
            <person name="Ray J."/>
            <person name="Groenendijk J."/>
            <person name="Arikit S."/>
            <person name="Mathioni S.M."/>
            <person name="Nakano M."/>
            <person name="Shan H."/>
            <person name="Telgmann-Rauber A."/>
            <person name="Kanno A."/>
            <person name="Yue Z."/>
            <person name="Chen H."/>
            <person name="Li W."/>
            <person name="Chen Y."/>
            <person name="Xu X."/>
            <person name="Zhang Y."/>
            <person name="Luo S."/>
            <person name="Chen H."/>
            <person name="Gao J."/>
            <person name="Mao Z."/>
            <person name="Pires J.C."/>
            <person name="Luo M."/>
            <person name="Kudrna D."/>
            <person name="Wing R.A."/>
            <person name="Meyers B.C."/>
            <person name="Yi K."/>
            <person name="Kong H."/>
            <person name="Lavrijsen P."/>
            <person name="Sunseri F."/>
            <person name="Falavigna A."/>
            <person name="Ye Y."/>
            <person name="Leebens-Mack J.H."/>
            <person name="Chen G."/>
        </authorList>
    </citation>
    <scope>NUCLEOTIDE SEQUENCE [LARGE SCALE GENOMIC DNA]</scope>
    <source>
        <strain evidence="9">cv. DH0086</strain>
    </source>
</reference>
<dbReference type="GO" id="GO:0005789">
    <property type="term" value="C:endoplasmic reticulum membrane"/>
    <property type="evidence" value="ECO:0007669"/>
    <property type="project" value="UniProtKB-SubCell"/>
</dbReference>
<dbReference type="GO" id="GO:0006629">
    <property type="term" value="P:lipid metabolic process"/>
    <property type="evidence" value="ECO:0007669"/>
    <property type="project" value="UniProtKB-KW"/>
</dbReference>
<keyword evidence="4 7" id="KW-1133">Transmembrane helix</keyword>
<keyword evidence="2 7" id="KW-0812">Transmembrane</keyword>
<keyword evidence="3" id="KW-0256">Endoplasmic reticulum</keyword>
<dbReference type="OMA" id="RRFVWYW"/>
<comment type="subcellular location">
    <subcellularLocation>
        <location evidence="1">Endoplasmic reticulum membrane</location>
        <topology evidence="1">Multi-pass membrane protein</topology>
    </subcellularLocation>
</comment>
<evidence type="ECO:0000313" key="9">
    <source>
        <dbReference type="Proteomes" id="UP000243459"/>
    </source>
</evidence>
<gene>
    <name evidence="8" type="ORF">A4U43_C01F16040</name>
</gene>
<protein>
    <recommendedName>
        <fullName evidence="10">Seipin</fullName>
    </recommendedName>
</protein>
<evidence type="ECO:0000256" key="3">
    <source>
        <dbReference type="ARBA" id="ARBA00022824"/>
    </source>
</evidence>
<keyword evidence="6 7" id="KW-0472">Membrane</keyword>
<feature type="transmembrane region" description="Helical" evidence="7">
    <location>
        <begin position="146"/>
        <end position="166"/>
    </location>
</feature>
<keyword evidence="5" id="KW-0443">Lipid metabolism</keyword>
<name>A0A5P1FPQ6_ASPOF</name>
<keyword evidence="9" id="KW-1185">Reference proteome</keyword>
<sequence>MRLGPRALQKNHRLQLVVSLVLPESDYNRKLGMFQVRAELLSASGKVTHSSSQPCMLRFKSPHIRFVETFLRTGTLLAGYSSESQIINIKMTGFVEGNDPTVCVRIIIEQRAEYKPGAGIPEIYAASLKLESQLPLMKRMIWNWRITIFIWVVMTLFVFELLIVLVCCRPLIIPRTRTNSETPNRLPDGGTSS</sequence>
<dbReference type="AlphaFoldDB" id="A0A5P1FPQ6"/>
<organism evidence="8 9">
    <name type="scientific">Asparagus officinalis</name>
    <name type="common">Garden asparagus</name>
    <dbReference type="NCBI Taxonomy" id="4686"/>
    <lineage>
        <taxon>Eukaryota</taxon>
        <taxon>Viridiplantae</taxon>
        <taxon>Streptophyta</taxon>
        <taxon>Embryophyta</taxon>
        <taxon>Tracheophyta</taxon>
        <taxon>Spermatophyta</taxon>
        <taxon>Magnoliopsida</taxon>
        <taxon>Liliopsida</taxon>
        <taxon>Asparagales</taxon>
        <taxon>Asparagaceae</taxon>
        <taxon>Asparagoideae</taxon>
        <taxon>Asparagus</taxon>
    </lineage>
</organism>
<dbReference type="Gramene" id="ONK80295">
    <property type="protein sequence ID" value="ONK80295"/>
    <property type="gene ID" value="A4U43_C01F16040"/>
</dbReference>
<proteinExistence type="predicted"/>
<evidence type="ECO:0000256" key="4">
    <source>
        <dbReference type="ARBA" id="ARBA00022989"/>
    </source>
</evidence>
<dbReference type="PANTHER" id="PTHR21212:SF0">
    <property type="entry name" value="SEIPIN"/>
    <property type="match status" value="1"/>
</dbReference>
<evidence type="ECO:0000256" key="6">
    <source>
        <dbReference type="ARBA" id="ARBA00023136"/>
    </source>
</evidence>
<evidence type="ECO:0000313" key="8">
    <source>
        <dbReference type="EMBL" id="ONK80295.1"/>
    </source>
</evidence>
<dbReference type="Proteomes" id="UP000243459">
    <property type="component" value="Chromosome 1"/>
</dbReference>
<evidence type="ECO:0000256" key="1">
    <source>
        <dbReference type="ARBA" id="ARBA00004477"/>
    </source>
</evidence>
<dbReference type="CDD" id="cd23995">
    <property type="entry name" value="Seipin_BSCL2_like"/>
    <property type="match status" value="1"/>
</dbReference>
<dbReference type="EMBL" id="CM007381">
    <property type="protein sequence ID" value="ONK80295.1"/>
    <property type="molecule type" value="Genomic_DNA"/>
</dbReference>
<evidence type="ECO:0000256" key="5">
    <source>
        <dbReference type="ARBA" id="ARBA00023098"/>
    </source>
</evidence>
<dbReference type="InterPro" id="IPR009617">
    <property type="entry name" value="Seipin"/>
</dbReference>
<evidence type="ECO:0000256" key="7">
    <source>
        <dbReference type="SAM" id="Phobius"/>
    </source>
</evidence>
<evidence type="ECO:0008006" key="10">
    <source>
        <dbReference type="Google" id="ProtNLM"/>
    </source>
</evidence>